<dbReference type="STRING" id="7370.A0A1I8NAH2"/>
<dbReference type="KEGG" id="mde:101898517"/>
<dbReference type="CDD" id="cd06526">
    <property type="entry name" value="metazoan_ACD"/>
    <property type="match status" value="1"/>
</dbReference>
<dbReference type="PANTHER" id="PTHR45640">
    <property type="entry name" value="HEAT SHOCK PROTEIN HSP-12.2-RELATED"/>
    <property type="match status" value="1"/>
</dbReference>
<evidence type="ECO:0000313" key="7">
    <source>
        <dbReference type="RefSeq" id="XP_005190099.1"/>
    </source>
</evidence>
<dbReference type="SUPFAM" id="SSF49764">
    <property type="entry name" value="HSP20-like chaperones"/>
    <property type="match status" value="1"/>
</dbReference>
<gene>
    <name evidence="5" type="primary">101898517</name>
    <name evidence="7" type="synonym">LOC101898517</name>
</gene>
<feature type="domain" description="SHSP" evidence="4">
    <location>
        <begin position="75"/>
        <end position="186"/>
    </location>
</feature>
<dbReference type="Gene3D" id="2.60.40.790">
    <property type="match status" value="1"/>
</dbReference>
<dbReference type="InterPro" id="IPR002068">
    <property type="entry name" value="A-crystallin/Hsp20_dom"/>
</dbReference>
<evidence type="ECO:0000313" key="5">
    <source>
        <dbReference type="EnsemblMetazoa" id="MDOA013248-PA"/>
    </source>
</evidence>
<dbReference type="OrthoDB" id="1431247at2759"/>
<protein>
    <submittedName>
        <fullName evidence="7">Heat shock protein 27</fullName>
    </submittedName>
</protein>
<reference evidence="5" key="1">
    <citation type="submission" date="2020-05" db="UniProtKB">
        <authorList>
            <consortium name="EnsemblMetazoa"/>
        </authorList>
    </citation>
    <scope>IDENTIFICATION</scope>
    <source>
        <strain evidence="5">Aabys</strain>
    </source>
</reference>
<evidence type="ECO:0000256" key="1">
    <source>
        <dbReference type="ARBA" id="ARBA00023016"/>
    </source>
</evidence>
<dbReference type="Pfam" id="PF00011">
    <property type="entry name" value="HSP20"/>
    <property type="match status" value="1"/>
</dbReference>
<organism evidence="5">
    <name type="scientific">Musca domestica</name>
    <name type="common">House fly</name>
    <dbReference type="NCBI Taxonomy" id="7370"/>
    <lineage>
        <taxon>Eukaryota</taxon>
        <taxon>Metazoa</taxon>
        <taxon>Ecdysozoa</taxon>
        <taxon>Arthropoda</taxon>
        <taxon>Hexapoda</taxon>
        <taxon>Insecta</taxon>
        <taxon>Pterygota</taxon>
        <taxon>Neoptera</taxon>
        <taxon>Endopterygota</taxon>
        <taxon>Diptera</taxon>
        <taxon>Brachycera</taxon>
        <taxon>Muscomorpha</taxon>
        <taxon>Muscoidea</taxon>
        <taxon>Muscidae</taxon>
        <taxon>Musca</taxon>
    </lineage>
</organism>
<reference evidence="7" key="2">
    <citation type="submission" date="2025-04" db="UniProtKB">
        <authorList>
            <consortium name="RefSeq"/>
        </authorList>
    </citation>
    <scope>IDENTIFICATION</scope>
    <source>
        <strain evidence="7">Aabys</strain>
    </source>
</reference>
<dbReference type="eggNOG" id="KOG3591">
    <property type="taxonomic scope" value="Eukaryota"/>
</dbReference>
<dbReference type="Proteomes" id="UP001652621">
    <property type="component" value="Unplaced"/>
</dbReference>
<dbReference type="GO" id="GO:0009408">
    <property type="term" value="P:response to heat"/>
    <property type="evidence" value="ECO:0007669"/>
    <property type="project" value="TreeGrafter"/>
</dbReference>
<dbReference type="InterPro" id="IPR008978">
    <property type="entry name" value="HSP20-like_chaperone"/>
</dbReference>
<keyword evidence="1 7" id="KW-0346">Stress response</keyword>
<comment type="similarity">
    <text evidence="2 3">Belongs to the small heat shock protein (HSP20) family.</text>
</comment>
<evidence type="ECO:0000313" key="6">
    <source>
        <dbReference type="Proteomes" id="UP001652621"/>
    </source>
</evidence>
<dbReference type="GeneID" id="101898517"/>
<dbReference type="PROSITE" id="PS01031">
    <property type="entry name" value="SHSP"/>
    <property type="match status" value="1"/>
</dbReference>
<dbReference type="VEuPathDB" id="VectorBase:MDOA013248"/>
<dbReference type="InterPro" id="IPR001436">
    <property type="entry name" value="Alpha-crystallin/sHSP_animal"/>
</dbReference>
<name>A0A1I8NAH2_MUSDO</name>
<dbReference type="EnsemblMetazoa" id="MDOA013248-RA">
    <property type="protein sequence ID" value="MDOA013248-PA"/>
    <property type="gene ID" value="MDOA013248"/>
</dbReference>
<dbReference type="GO" id="GO:0005634">
    <property type="term" value="C:nucleus"/>
    <property type="evidence" value="ECO:0007669"/>
    <property type="project" value="TreeGrafter"/>
</dbReference>
<dbReference type="PANTHER" id="PTHR45640:SF13">
    <property type="entry name" value="HEAT SHOCK PROTEIN 22-RELATED"/>
    <property type="match status" value="1"/>
</dbReference>
<keyword evidence="6" id="KW-1185">Reference proteome</keyword>
<dbReference type="GO" id="GO:0051082">
    <property type="term" value="F:unfolded protein binding"/>
    <property type="evidence" value="ECO:0007669"/>
    <property type="project" value="TreeGrafter"/>
</dbReference>
<sequence>MSLVPTTYHDLAREFDRPPLYYPPYDFHLYPYLWDDPRLWWPSTNSLLRPMDELVTRRVRNQSIQSHLLDWAYPLRWDNYYNGERVHIDDKGFRVEIDVRQFKPHEITVKTTDDYVVVEGKHARRNDGNGLVERHFLRKYLLPRGFNANEVISDLSSDGILSIKAPPPPPVKYYKPGERLVKVHETGKLALPWK</sequence>
<evidence type="ECO:0000259" key="4">
    <source>
        <dbReference type="PROSITE" id="PS01031"/>
    </source>
</evidence>
<dbReference type="VEuPathDB" id="VectorBase:MDOMA2_001738"/>
<dbReference type="GO" id="GO:0005737">
    <property type="term" value="C:cytoplasm"/>
    <property type="evidence" value="ECO:0007669"/>
    <property type="project" value="TreeGrafter"/>
</dbReference>
<evidence type="ECO:0000256" key="3">
    <source>
        <dbReference type="RuleBase" id="RU003616"/>
    </source>
</evidence>
<dbReference type="GO" id="GO:0042026">
    <property type="term" value="P:protein refolding"/>
    <property type="evidence" value="ECO:0007669"/>
    <property type="project" value="TreeGrafter"/>
</dbReference>
<accession>A0A1I8NAH2</accession>
<dbReference type="AlphaFoldDB" id="A0A1I8NAH2"/>
<dbReference type="RefSeq" id="XP_005190099.1">
    <property type="nucleotide sequence ID" value="XM_005190042.3"/>
</dbReference>
<evidence type="ECO:0000256" key="2">
    <source>
        <dbReference type="PROSITE-ProRule" id="PRU00285"/>
    </source>
</evidence>
<proteinExistence type="inferred from homology"/>